<comment type="similarity">
    <text evidence="3 15">Belongs to the complex I 51 kDa subunit family.</text>
</comment>
<dbReference type="Gene3D" id="6.10.250.1450">
    <property type="match status" value="1"/>
</dbReference>
<dbReference type="InterPro" id="IPR001949">
    <property type="entry name" value="NADH-UbQ_OxRdtase_51kDa_CS"/>
</dbReference>
<evidence type="ECO:0000256" key="7">
    <source>
        <dbReference type="ARBA" id="ARBA00022643"/>
    </source>
</evidence>
<dbReference type="Pfam" id="PF10531">
    <property type="entry name" value="SLBB"/>
    <property type="match status" value="1"/>
</dbReference>
<comment type="caution">
    <text evidence="17">The sequence shown here is derived from an EMBL/GenBank/DDBJ whole genome shotgun (WGS) entry which is preliminary data.</text>
</comment>
<dbReference type="InterPro" id="IPR011538">
    <property type="entry name" value="Nuo51_FMN-bd"/>
</dbReference>
<keyword evidence="5 15" id="KW-0004">4Fe-4S</keyword>
<organism evidence="17 18">
    <name type="scientific">Thermosporothrix hazakensis</name>
    <dbReference type="NCBI Taxonomy" id="644383"/>
    <lineage>
        <taxon>Bacteria</taxon>
        <taxon>Bacillati</taxon>
        <taxon>Chloroflexota</taxon>
        <taxon>Ktedonobacteria</taxon>
        <taxon>Ktedonobacterales</taxon>
        <taxon>Thermosporotrichaceae</taxon>
        <taxon>Thermosporothrix</taxon>
    </lineage>
</organism>
<dbReference type="NCBIfam" id="TIGR01959">
    <property type="entry name" value="nuoF_fam"/>
    <property type="match status" value="1"/>
</dbReference>
<dbReference type="SUPFAM" id="SSF142984">
    <property type="entry name" value="Nqo1 middle domain-like"/>
    <property type="match status" value="1"/>
</dbReference>
<evidence type="ECO:0000256" key="1">
    <source>
        <dbReference type="ARBA" id="ARBA00001917"/>
    </source>
</evidence>
<dbReference type="Gene3D" id="1.20.1440.230">
    <property type="entry name" value="NADH-ubiquinone oxidoreductase 51kDa subunit, iron-sulphur binding domain"/>
    <property type="match status" value="1"/>
</dbReference>
<name>A0A326U051_THEHA</name>
<evidence type="ECO:0000313" key="18">
    <source>
        <dbReference type="Proteomes" id="UP000248806"/>
    </source>
</evidence>
<dbReference type="PANTHER" id="PTHR43578">
    <property type="entry name" value="NADH-QUINONE OXIDOREDUCTASE SUBUNIT F"/>
    <property type="match status" value="1"/>
</dbReference>
<dbReference type="NCBIfam" id="NF010120">
    <property type="entry name" value="PRK13596.1"/>
    <property type="match status" value="1"/>
</dbReference>
<feature type="domain" description="NADH-ubiquinone oxidoreductase 51kDa subunit iron-sulphur binding" evidence="16">
    <location>
        <begin position="330"/>
        <end position="375"/>
    </location>
</feature>
<dbReference type="FunFam" id="1.20.1440.230:FF:000001">
    <property type="entry name" value="Mitochondrial NADH dehydrogenase flavoprotein 1"/>
    <property type="match status" value="1"/>
</dbReference>
<evidence type="ECO:0000313" key="17">
    <source>
        <dbReference type="EMBL" id="PZW23417.1"/>
    </source>
</evidence>
<evidence type="ECO:0000256" key="15">
    <source>
        <dbReference type="RuleBase" id="RU364066"/>
    </source>
</evidence>
<dbReference type="Gene3D" id="3.10.20.600">
    <property type="match status" value="1"/>
</dbReference>
<evidence type="ECO:0000256" key="4">
    <source>
        <dbReference type="ARBA" id="ARBA00019901"/>
    </source>
</evidence>
<dbReference type="OrthoDB" id="9761899at2"/>
<dbReference type="AlphaFoldDB" id="A0A326U051"/>
<keyword evidence="18" id="KW-1185">Reference proteome</keyword>
<dbReference type="EC" id="7.1.1.-" evidence="15"/>
<evidence type="ECO:0000256" key="9">
    <source>
        <dbReference type="ARBA" id="ARBA00022723"/>
    </source>
</evidence>
<evidence type="ECO:0000256" key="14">
    <source>
        <dbReference type="ARBA" id="ARBA00047712"/>
    </source>
</evidence>
<comment type="catalytic activity">
    <reaction evidence="14 15">
        <text>a quinone + NADH + 5 H(+)(in) = a quinol + NAD(+) + 4 H(+)(out)</text>
        <dbReference type="Rhea" id="RHEA:57888"/>
        <dbReference type="ChEBI" id="CHEBI:15378"/>
        <dbReference type="ChEBI" id="CHEBI:24646"/>
        <dbReference type="ChEBI" id="CHEBI:57540"/>
        <dbReference type="ChEBI" id="CHEBI:57945"/>
        <dbReference type="ChEBI" id="CHEBI:132124"/>
    </reaction>
</comment>
<evidence type="ECO:0000259" key="16">
    <source>
        <dbReference type="SMART" id="SM00928"/>
    </source>
</evidence>
<dbReference type="InterPro" id="IPR011537">
    <property type="entry name" value="NADH-UbQ_OxRdtase_suF"/>
</dbReference>
<evidence type="ECO:0000256" key="6">
    <source>
        <dbReference type="ARBA" id="ARBA00022630"/>
    </source>
</evidence>
<keyword evidence="9 15" id="KW-0479">Metal-binding</keyword>
<dbReference type="Pfam" id="PF01512">
    <property type="entry name" value="Complex1_51K"/>
    <property type="match status" value="1"/>
</dbReference>
<gene>
    <name evidence="17" type="ORF">EI42_05039</name>
</gene>
<dbReference type="EMBL" id="QKUF01000026">
    <property type="protein sequence ID" value="PZW23417.1"/>
    <property type="molecule type" value="Genomic_DNA"/>
</dbReference>
<accession>A0A326U051</accession>
<evidence type="ECO:0000256" key="5">
    <source>
        <dbReference type="ARBA" id="ARBA00022485"/>
    </source>
</evidence>
<comment type="function">
    <text evidence="15">NDH-1 shuttles electrons from NADH, via FMN and iron-sulfur (Fe-S) centers, to quinones in the respiratory chain.</text>
</comment>
<evidence type="ECO:0000256" key="2">
    <source>
        <dbReference type="ARBA" id="ARBA00001966"/>
    </source>
</evidence>
<dbReference type="PROSITE" id="PS00645">
    <property type="entry name" value="COMPLEX1_51K_2"/>
    <property type="match status" value="1"/>
</dbReference>
<keyword evidence="6 15" id="KW-0285">Flavoprotein</keyword>
<keyword evidence="8 15" id="KW-0874">Quinone</keyword>
<dbReference type="FunFam" id="3.10.20.600:FF:000003">
    <property type="entry name" value="NADH-quinone oxidoreductase subunit F"/>
    <property type="match status" value="1"/>
</dbReference>
<keyword evidence="13 15" id="KW-0520">NAD</keyword>
<dbReference type="SMART" id="SM00928">
    <property type="entry name" value="NADH_4Fe-4S"/>
    <property type="match status" value="1"/>
</dbReference>
<evidence type="ECO:0000256" key="8">
    <source>
        <dbReference type="ARBA" id="ARBA00022719"/>
    </source>
</evidence>
<dbReference type="InterPro" id="IPR037207">
    <property type="entry name" value="Nuop51_4Fe4S-bd_sf"/>
</dbReference>
<evidence type="ECO:0000256" key="13">
    <source>
        <dbReference type="ARBA" id="ARBA00023027"/>
    </source>
</evidence>
<sequence>MPEMEKFLTKHIDVPGIDTLDVYRQYGGYEALAKALREYQPDQLIEEVKKSGLRGRGGAGFPTGMKWSFLAKNDKPRYLCCNCDESEPGTFKDRMLMEKIPHLLVEGVLITSYACRISTAFIYIRGELALAARQVERAVKEAYEAGLIGKNILGSDFSVDIIVHRGAGAYICGEESALMESLEGKRGYPRLKPPFPAAVGLYGGPTVINNCETLCTVPAIIRHGADYYASFGTEKSKGTRIFCLSGHVKKPGNYELPLGIPMRTLIYDEQYGGGVLGDKAVKAIIPGGSSTFFLGPDKLDTPLDYESIAAAGSMLGSGGVIVLNEDTCIVGAILRAVEFYRDESCGKCTPCREGTFWLTQILERLEHGEGKMKDIDLLTDICSNISGKSFCPLGDAATSLITSGVRLFREEFEYHVKHGHCMVSSQPALV</sequence>
<dbReference type="RefSeq" id="WP_111325327.1">
    <property type="nucleotide sequence ID" value="NZ_BIFX01000001.1"/>
</dbReference>
<comment type="cofactor">
    <cofactor evidence="1 15">
        <name>FMN</name>
        <dbReference type="ChEBI" id="CHEBI:58210"/>
    </cofactor>
</comment>
<dbReference type="PANTHER" id="PTHR43578:SF3">
    <property type="entry name" value="NADH-QUINONE OXIDOREDUCTASE SUBUNIT F"/>
    <property type="match status" value="1"/>
</dbReference>
<dbReference type="Proteomes" id="UP000248806">
    <property type="component" value="Unassembled WGS sequence"/>
</dbReference>
<dbReference type="InterPro" id="IPR037225">
    <property type="entry name" value="Nuo51_FMN-bd_sf"/>
</dbReference>
<dbReference type="GO" id="GO:0051539">
    <property type="term" value="F:4 iron, 4 sulfur cluster binding"/>
    <property type="evidence" value="ECO:0007669"/>
    <property type="project" value="UniProtKB-UniRule"/>
</dbReference>
<comment type="cofactor">
    <cofactor evidence="2 15">
        <name>[4Fe-4S] cluster</name>
        <dbReference type="ChEBI" id="CHEBI:49883"/>
    </cofactor>
</comment>
<proteinExistence type="inferred from homology"/>
<dbReference type="Pfam" id="PF10589">
    <property type="entry name" value="NADH_4Fe-4S"/>
    <property type="match status" value="1"/>
</dbReference>
<dbReference type="GO" id="GO:0008137">
    <property type="term" value="F:NADH dehydrogenase (ubiquinone) activity"/>
    <property type="evidence" value="ECO:0007669"/>
    <property type="project" value="InterPro"/>
</dbReference>
<dbReference type="GO" id="GO:0051287">
    <property type="term" value="F:NAD binding"/>
    <property type="evidence" value="ECO:0007669"/>
    <property type="project" value="UniProtKB-UniRule"/>
</dbReference>
<keyword evidence="10" id="KW-1278">Translocase</keyword>
<dbReference type="SUPFAM" id="SSF142019">
    <property type="entry name" value="Nqo1 FMN-binding domain-like"/>
    <property type="match status" value="1"/>
</dbReference>
<keyword evidence="11 15" id="KW-0408">Iron</keyword>
<dbReference type="InterPro" id="IPR019554">
    <property type="entry name" value="Soluble_ligand-bd"/>
</dbReference>
<dbReference type="Gene3D" id="3.40.50.11540">
    <property type="entry name" value="NADH-ubiquinone oxidoreductase 51kDa subunit"/>
    <property type="match status" value="1"/>
</dbReference>
<dbReference type="GO" id="GO:0048038">
    <property type="term" value="F:quinone binding"/>
    <property type="evidence" value="ECO:0007669"/>
    <property type="project" value="UniProtKB-KW"/>
</dbReference>
<protein>
    <recommendedName>
        <fullName evidence="4 15">NADH-quinone oxidoreductase subunit F</fullName>
        <ecNumber evidence="15">7.1.1.-</ecNumber>
    </recommendedName>
</protein>
<dbReference type="FunFam" id="3.40.50.11540:FF:000001">
    <property type="entry name" value="NADH dehydrogenase [ubiquinone] flavoprotein 1, mitochondrial"/>
    <property type="match status" value="1"/>
</dbReference>
<dbReference type="InterPro" id="IPR019575">
    <property type="entry name" value="Nuop51_4Fe4S-bd"/>
</dbReference>
<dbReference type="GO" id="GO:0046872">
    <property type="term" value="F:metal ion binding"/>
    <property type="evidence" value="ECO:0007669"/>
    <property type="project" value="UniProtKB-KW"/>
</dbReference>
<dbReference type="SUPFAM" id="SSF140490">
    <property type="entry name" value="Nqo1C-terminal domain-like"/>
    <property type="match status" value="1"/>
</dbReference>
<reference evidence="17 18" key="1">
    <citation type="submission" date="2018-06" db="EMBL/GenBank/DDBJ databases">
        <title>Genomic Encyclopedia of Archaeal and Bacterial Type Strains, Phase II (KMG-II): from individual species to whole genera.</title>
        <authorList>
            <person name="Goeker M."/>
        </authorList>
    </citation>
    <scope>NUCLEOTIDE SEQUENCE [LARGE SCALE GENOMIC DNA]</scope>
    <source>
        <strain evidence="17 18">ATCC BAA-1881</strain>
    </source>
</reference>
<dbReference type="PROSITE" id="PS00644">
    <property type="entry name" value="COMPLEX1_51K_1"/>
    <property type="match status" value="1"/>
</dbReference>
<evidence type="ECO:0000256" key="10">
    <source>
        <dbReference type="ARBA" id="ARBA00022967"/>
    </source>
</evidence>
<dbReference type="GO" id="GO:0010181">
    <property type="term" value="F:FMN binding"/>
    <property type="evidence" value="ECO:0007669"/>
    <property type="project" value="InterPro"/>
</dbReference>
<evidence type="ECO:0000256" key="11">
    <source>
        <dbReference type="ARBA" id="ARBA00023004"/>
    </source>
</evidence>
<keyword evidence="7 15" id="KW-0288">FMN</keyword>
<evidence type="ECO:0000256" key="12">
    <source>
        <dbReference type="ARBA" id="ARBA00023014"/>
    </source>
</evidence>
<keyword evidence="12 15" id="KW-0411">Iron-sulfur</keyword>
<evidence type="ECO:0000256" key="3">
    <source>
        <dbReference type="ARBA" id="ARBA00007523"/>
    </source>
</evidence>